<keyword evidence="3" id="KW-1185">Reference proteome</keyword>
<dbReference type="Proteomes" id="UP000199048">
    <property type="component" value="Unassembled WGS sequence"/>
</dbReference>
<feature type="region of interest" description="Disordered" evidence="1">
    <location>
        <begin position="1"/>
        <end position="22"/>
    </location>
</feature>
<organism evidence="2 3">
    <name type="scientific">Methylobacterium pseudosasicola</name>
    <dbReference type="NCBI Taxonomy" id="582667"/>
    <lineage>
        <taxon>Bacteria</taxon>
        <taxon>Pseudomonadati</taxon>
        <taxon>Pseudomonadota</taxon>
        <taxon>Alphaproteobacteria</taxon>
        <taxon>Hyphomicrobiales</taxon>
        <taxon>Methylobacteriaceae</taxon>
        <taxon>Methylobacterium</taxon>
    </lineage>
</organism>
<evidence type="ECO:0000313" key="3">
    <source>
        <dbReference type="Proteomes" id="UP000199048"/>
    </source>
</evidence>
<proteinExistence type="predicted"/>
<reference evidence="3" key="1">
    <citation type="submission" date="2016-10" db="EMBL/GenBank/DDBJ databases">
        <authorList>
            <person name="Varghese N."/>
            <person name="Submissions S."/>
        </authorList>
    </citation>
    <scope>NUCLEOTIDE SEQUENCE [LARGE SCALE GENOMIC DNA]</scope>
    <source>
        <strain evidence="3">BL36</strain>
    </source>
</reference>
<name>A0A1I4SBD0_9HYPH</name>
<protein>
    <submittedName>
        <fullName evidence="2">Uncharacterized protein</fullName>
    </submittedName>
</protein>
<gene>
    <name evidence="2" type="ORF">SAMN05192568_104125</name>
</gene>
<accession>A0A1I4SBD0</accession>
<evidence type="ECO:0000256" key="1">
    <source>
        <dbReference type="SAM" id="MobiDB-lite"/>
    </source>
</evidence>
<dbReference type="EMBL" id="FOTK01000041">
    <property type="protein sequence ID" value="SFM61620.1"/>
    <property type="molecule type" value="Genomic_DNA"/>
</dbReference>
<feature type="compositionally biased region" description="Low complexity" evidence="1">
    <location>
        <begin position="1"/>
        <end position="13"/>
    </location>
</feature>
<evidence type="ECO:0000313" key="2">
    <source>
        <dbReference type="EMBL" id="SFM61620.1"/>
    </source>
</evidence>
<sequence length="82" mass="8460">MTAPMAMSPAATTNNGAFSTPSWSSTFEETAATMKTPKPVVIGDFTSAALSALTVVLAHYIASHIQAAPIIARPPHSNATTM</sequence>
<dbReference type="AlphaFoldDB" id="A0A1I4SBD0"/>